<keyword evidence="7 9" id="KW-0129">CBS domain</keyword>
<evidence type="ECO:0000256" key="10">
    <source>
        <dbReference type="PROSITE-ProRule" id="PRU01193"/>
    </source>
</evidence>
<dbReference type="InterPro" id="IPR000644">
    <property type="entry name" value="CBS_dom"/>
</dbReference>
<accession>A0A931FNW8</accession>
<feature type="transmembrane region" description="Helical" evidence="11">
    <location>
        <begin position="65"/>
        <end position="89"/>
    </location>
</feature>
<dbReference type="GO" id="GO:0050660">
    <property type="term" value="F:flavin adenine dinucleotide binding"/>
    <property type="evidence" value="ECO:0007669"/>
    <property type="project" value="InterPro"/>
</dbReference>
<dbReference type="Pfam" id="PF00571">
    <property type="entry name" value="CBS"/>
    <property type="match status" value="2"/>
</dbReference>
<feature type="transmembrane region" description="Helical" evidence="11">
    <location>
        <begin position="7"/>
        <end position="28"/>
    </location>
</feature>
<keyword evidence="15" id="KW-1185">Reference proteome</keyword>
<evidence type="ECO:0000256" key="4">
    <source>
        <dbReference type="ARBA" id="ARBA00022692"/>
    </source>
</evidence>
<feature type="domain" description="CBS" evidence="12">
    <location>
        <begin position="213"/>
        <end position="274"/>
    </location>
</feature>
<evidence type="ECO:0000313" key="15">
    <source>
        <dbReference type="Proteomes" id="UP000599312"/>
    </source>
</evidence>
<dbReference type="PROSITE" id="PS51846">
    <property type="entry name" value="CNNM"/>
    <property type="match status" value="1"/>
</dbReference>
<comment type="caution">
    <text evidence="14">The sequence shown here is derived from an EMBL/GenBank/DDBJ whole genome shotgun (WGS) entry which is preliminary data.</text>
</comment>
<dbReference type="SUPFAM" id="SSF54631">
    <property type="entry name" value="CBS-domain pair"/>
    <property type="match status" value="1"/>
</dbReference>
<evidence type="ECO:0000256" key="11">
    <source>
        <dbReference type="SAM" id="Phobius"/>
    </source>
</evidence>
<feature type="domain" description="CBS" evidence="12">
    <location>
        <begin position="280"/>
        <end position="341"/>
    </location>
</feature>
<sequence>MSEDHSVNLWFAALVVVFCLLLSAFFSAGETAFTGASRSRMLFLEKNGDIRAKLVNRLLNMRERFLGTALIGNNMVNIGVSAFTTSILVNLFGSEGALYATVFMSILVIVFAEVLPKTLAITSPDSAALLLSRPMSWVVAILGPLALMVERAVRLMLLPFGIRIGENTPILSASEEIRGQLDLLRKEGNVEKVERDMWGGLLDLQELSVSEVMVHRTKMRTINADLSSEEIVREVLASPYTRIPLWRGSQENIIGVLHAKDLLRALDMVSGDATKLKVEAIALESWFVPDTTSLRDQLKAFLAKKTHFALVVDEYGEVMGLVTLEDILEEIVGDIKDEHDLSVQGVRPQPNGSVNVDGSVPIRDLNRAMDWNLPDEEATTIAGLVIHEAQAIPDTGQIFTFHGFRFQVLRKSRNRIMALRITRLVPVGNKAD</sequence>
<organism evidence="14 15">
    <name type="scientific">Microvirga alba</name>
    <dbReference type="NCBI Taxonomy" id="2791025"/>
    <lineage>
        <taxon>Bacteria</taxon>
        <taxon>Pseudomonadati</taxon>
        <taxon>Pseudomonadota</taxon>
        <taxon>Alphaproteobacteria</taxon>
        <taxon>Hyphomicrobiales</taxon>
        <taxon>Methylobacteriaceae</taxon>
        <taxon>Microvirga</taxon>
    </lineage>
</organism>
<feature type="domain" description="CNNM transmembrane" evidence="13">
    <location>
        <begin position="5"/>
        <end position="194"/>
    </location>
</feature>
<keyword evidence="5" id="KW-0677">Repeat</keyword>
<dbReference type="PANTHER" id="PTHR22777:SF32">
    <property type="entry name" value="UPF0053 INNER MEMBRANE PROTEIN YFJD"/>
    <property type="match status" value="1"/>
</dbReference>
<dbReference type="Pfam" id="PF01595">
    <property type="entry name" value="CNNM"/>
    <property type="match status" value="1"/>
</dbReference>
<dbReference type="GO" id="GO:0005886">
    <property type="term" value="C:plasma membrane"/>
    <property type="evidence" value="ECO:0007669"/>
    <property type="project" value="UniProtKB-SubCell"/>
</dbReference>
<dbReference type="CDD" id="cd04590">
    <property type="entry name" value="CBS_pair_CorC_HlyC_assoc"/>
    <property type="match status" value="1"/>
</dbReference>
<evidence type="ECO:0000256" key="5">
    <source>
        <dbReference type="ARBA" id="ARBA00022737"/>
    </source>
</evidence>
<comment type="subcellular location">
    <subcellularLocation>
        <location evidence="1">Cell membrane</location>
        <topology evidence="1">Multi-pass membrane protein</topology>
    </subcellularLocation>
</comment>
<keyword evidence="3" id="KW-1003">Cell membrane</keyword>
<protein>
    <submittedName>
        <fullName evidence="14">HlyC/CorC family transporter</fullName>
    </submittedName>
</protein>
<dbReference type="RefSeq" id="WP_196270787.1">
    <property type="nucleotide sequence ID" value="NZ_JADQDO010000002.1"/>
</dbReference>
<dbReference type="AlphaFoldDB" id="A0A931FNW8"/>
<evidence type="ECO:0000256" key="6">
    <source>
        <dbReference type="ARBA" id="ARBA00022989"/>
    </source>
</evidence>
<keyword evidence="6 10" id="KW-1133">Transmembrane helix</keyword>
<dbReference type="EMBL" id="JADQDO010000002">
    <property type="protein sequence ID" value="MBF9232792.1"/>
    <property type="molecule type" value="Genomic_DNA"/>
</dbReference>
<dbReference type="InterPro" id="IPR036318">
    <property type="entry name" value="FAD-bd_PCMH-like_sf"/>
</dbReference>
<dbReference type="InterPro" id="IPR046342">
    <property type="entry name" value="CBS_dom_sf"/>
</dbReference>
<name>A0A931FNW8_9HYPH</name>
<evidence type="ECO:0000259" key="13">
    <source>
        <dbReference type="PROSITE" id="PS51846"/>
    </source>
</evidence>
<dbReference type="SUPFAM" id="SSF56176">
    <property type="entry name" value="FAD-binding/transporter-associated domain-like"/>
    <property type="match status" value="1"/>
</dbReference>
<dbReference type="Pfam" id="PF03471">
    <property type="entry name" value="CorC_HlyC"/>
    <property type="match status" value="1"/>
</dbReference>
<keyword evidence="8 10" id="KW-0472">Membrane</keyword>
<gene>
    <name evidence="14" type="ORF">I2H38_05290</name>
</gene>
<keyword evidence="4 10" id="KW-0812">Transmembrane</keyword>
<evidence type="ECO:0000313" key="14">
    <source>
        <dbReference type="EMBL" id="MBF9232792.1"/>
    </source>
</evidence>
<evidence type="ECO:0000256" key="2">
    <source>
        <dbReference type="ARBA" id="ARBA00006446"/>
    </source>
</evidence>
<evidence type="ECO:0000256" key="1">
    <source>
        <dbReference type="ARBA" id="ARBA00004651"/>
    </source>
</evidence>
<dbReference type="InterPro" id="IPR002550">
    <property type="entry name" value="CNNM"/>
</dbReference>
<dbReference type="Gene3D" id="3.30.465.10">
    <property type="match status" value="1"/>
</dbReference>
<dbReference type="Gene3D" id="3.10.580.10">
    <property type="entry name" value="CBS-domain"/>
    <property type="match status" value="1"/>
</dbReference>
<evidence type="ECO:0000256" key="7">
    <source>
        <dbReference type="ARBA" id="ARBA00023122"/>
    </source>
</evidence>
<proteinExistence type="inferred from homology"/>
<dbReference type="PROSITE" id="PS51371">
    <property type="entry name" value="CBS"/>
    <property type="match status" value="2"/>
</dbReference>
<reference evidence="14" key="1">
    <citation type="submission" date="2020-11" db="EMBL/GenBank/DDBJ databases">
        <authorList>
            <person name="Kim M.K."/>
        </authorList>
    </citation>
    <scope>NUCLEOTIDE SEQUENCE</scope>
    <source>
        <strain evidence="14">BT350</strain>
    </source>
</reference>
<evidence type="ECO:0000259" key="12">
    <source>
        <dbReference type="PROSITE" id="PS51371"/>
    </source>
</evidence>
<dbReference type="InterPro" id="IPR044751">
    <property type="entry name" value="Ion_transp-like_CBS"/>
</dbReference>
<evidence type="ECO:0000256" key="9">
    <source>
        <dbReference type="PROSITE-ProRule" id="PRU00703"/>
    </source>
</evidence>
<evidence type="ECO:0000256" key="8">
    <source>
        <dbReference type="ARBA" id="ARBA00023136"/>
    </source>
</evidence>
<dbReference type="FunFam" id="3.10.580.10:FF:000002">
    <property type="entry name" value="Magnesium/cobalt efflux protein CorC"/>
    <property type="match status" value="1"/>
</dbReference>
<dbReference type="SMART" id="SM00116">
    <property type="entry name" value="CBS"/>
    <property type="match status" value="2"/>
</dbReference>
<dbReference type="InterPro" id="IPR005170">
    <property type="entry name" value="Transptr-assoc_dom"/>
</dbReference>
<dbReference type="PANTHER" id="PTHR22777">
    <property type="entry name" value="HEMOLYSIN-RELATED"/>
    <property type="match status" value="1"/>
</dbReference>
<dbReference type="SMART" id="SM01091">
    <property type="entry name" value="CorC_HlyC"/>
    <property type="match status" value="1"/>
</dbReference>
<dbReference type="Proteomes" id="UP000599312">
    <property type="component" value="Unassembled WGS sequence"/>
</dbReference>
<feature type="transmembrane region" description="Helical" evidence="11">
    <location>
        <begin position="96"/>
        <end position="115"/>
    </location>
</feature>
<dbReference type="InterPro" id="IPR016169">
    <property type="entry name" value="FAD-bd_PCMH_sub2"/>
</dbReference>
<feature type="transmembrane region" description="Helical" evidence="11">
    <location>
        <begin position="135"/>
        <end position="153"/>
    </location>
</feature>
<comment type="similarity">
    <text evidence="2">Belongs to the UPF0053 family. Hemolysin C subfamily.</text>
</comment>
<evidence type="ECO:0000256" key="3">
    <source>
        <dbReference type="ARBA" id="ARBA00022475"/>
    </source>
</evidence>